<gene>
    <name evidence="1" type="ORF">prwr041_09080</name>
</gene>
<dbReference type="CDD" id="cd10719">
    <property type="entry name" value="DnaJ_zf"/>
    <property type="match status" value="1"/>
</dbReference>
<accession>A0ABN6EGI4</accession>
<reference evidence="1 2" key="1">
    <citation type="journal article" date="2022" name="Int. J. Syst. Evol. Microbiol.">
        <title>Prevotella herbatica sp. nov., a plant polysaccharide-decomposing anaerobic bacterium isolated from a methanogenic reactor.</title>
        <authorList>
            <person name="Uek A."/>
            <person name="Tonouchi A."/>
            <person name="Kaku N."/>
            <person name="Ueki K."/>
        </authorList>
    </citation>
    <scope>NUCLEOTIDE SEQUENCE [LARGE SCALE GENOMIC DNA]</scope>
    <source>
        <strain evidence="1 2">WR041</strain>
    </source>
</reference>
<protein>
    <submittedName>
        <fullName evidence="1">DnaJ_zf domain-containing protein</fullName>
    </submittedName>
</protein>
<dbReference type="Proteomes" id="UP001319045">
    <property type="component" value="Chromosome"/>
</dbReference>
<evidence type="ECO:0000313" key="1">
    <source>
        <dbReference type="EMBL" id="BCS85015.1"/>
    </source>
</evidence>
<dbReference type="SUPFAM" id="SSF57938">
    <property type="entry name" value="DnaJ/Hsp40 cysteine-rich domain"/>
    <property type="match status" value="1"/>
</dbReference>
<organism evidence="1 2">
    <name type="scientific">Prevotella herbatica</name>
    <dbReference type="NCBI Taxonomy" id="2801997"/>
    <lineage>
        <taxon>Bacteria</taxon>
        <taxon>Pseudomonadati</taxon>
        <taxon>Bacteroidota</taxon>
        <taxon>Bacteroidia</taxon>
        <taxon>Bacteroidales</taxon>
        <taxon>Prevotellaceae</taxon>
        <taxon>Prevotella</taxon>
    </lineage>
</organism>
<sequence>MKNILKLALLSMLVLIIHSCKDSSKNSYNTSNDIEEQELSEDTIADREEQPLAEKMVTCPGCNGKGVIELDPGSLMAPTVPCSACNGTGKVSESTANKIIQINQQFHQQSQQRVNPAELEYELEKAKTMLDQLIEERENCSSVTLLPSYDNLIMKQKERIYELENQLNAIAY</sequence>
<name>A0ABN6EGI4_9BACT</name>
<proteinExistence type="predicted"/>
<keyword evidence="2" id="KW-1185">Reference proteome</keyword>
<dbReference type="Gene3D" id="6.20.20.10">
    <property type="match status" value="1"/>
</dbReference>
<dbReference type="EMBL" id="AP024484">
    <property type="protein sequence ID" value="BCS85015.1"/>
    <property type="molecule type" value="Genomic_DNA"/>
</dbReference>
<dbReference type="InterPro" id="IPR036410">
    <property type="entry name" value="HSP_DnaJ_Cys-rich_dom_sf"/>
</dbReference>
<dbReference type="InterPro" id="IPR001305">
    <property type="entry name" value="HSP_DnaJ_Cys-rich_dom"/>
</dbReference>
<dbReference type="RefSeq" id="WP_207155185.1">
    <property type="nucleotide sequence ID" value="NZ_AP024484.1"/>
</dbReference>
<evidence type="ECO:0000313" key="2">
    <source>
        <dbReference type="Proteomes" id="UP001319045"/>
    </source>
</evidence>